<gene>
    <name evidence="1" type="ORF">CR513_00168</name>
</gene>
<dbReference type="Proteomes" id="UP000257109">
    <property type="component" value="Unassembled WGS sequence"/>
</dbReference>
<accession>A0A371II35</accession>
<feature type="non-terminal residue" evidence="1">
    <location>
        <position position="1"/>
    </location>
</feature>
<name>A0A371II35_MUCPR</name>
<dbReference type="EMBL" id="QJKJ01000026">
    <property type="protein sequence ID" value="RDY14722.1"/>
    <property type="molecule type" value="Genomic_DNA"/>
</dbReference>
<keyword evidence="2" id="KW-1185">Reference proteome</keyword>
<sequence length="133" mass="15942">MRSLLATSVRRYLVGEFLCYYSHKCDYEWFDDEKFIFLSDDNKVTVEAIETFRFQLKIEFHLDLFKIFVVSYFRQNLIFISILDKFDFFSFGNNQVSLYQNSMDSSSLINNIYMFDVVTSYKKILQTNSRGTK</sequence>
<comment type="caution">
    <text evidence="1">The sequence shown here is derived from an EMBL/GenBank/DDBJ whole genome shotgun (WGS) entry which is preliminary data.</text>
</comment>
<evidence type="ECO:0000313" key="1">
    <source>
        <dbReference type="EMBL" id="RDY14722.1"/>
    </source>
</evidence>
<protein>
    <submittedName>
        <fullName evidence="1">Uncharacterized protein</fullName>
    </submittedName>
</protein>
<reference evidence="1" key="1">
    <citation type="submission" date="2018-05" db="EMBL/GenBank/DDBJ databases">
        <title>Draft genome of Mucuna pruriens seed.</title>
        <authorList>
            <person name="Nnadi N.E."/>
            <person name="Vos R."/>
            <person name="Hasami M.H."/>
            <person name="Devisetty U.K."/>
            <person name="Aguiy J.C."/>
        </authorList>
    </citation>
    <scope>NUCLEOTIDE SEQUENCE [LARGE SCALE GENOMIC DNA]</scope>
    <source>
        <strain evidence="1">JCA_2017</strain>
    </source>
</reference>
<evidence type="ECO:0000313" key="2">
    <source>
        <dbReference type="Proteomes" id="UP000257109"/>
    </source>
</evidence>
<dbReference type="AlphaFoldDB" id="A0A371II35"/>
<organism evidence="1 2">
    <name type="scientific">Mucuna pruriens</name>
    <name type="common">Velvet bean</name>
    <name type="synonym">Dolichos pruriens</name>
    <dbReference type="NCBI Taxonomy" id="157652"/>
    <lineage>
        <taxon>Eukaryota</taxon>
        <taxon>Viridiplantae</taxon>
        <taxon>Streptophyta</taxon>
        <taxon>Embryophyta</taxon>
        <taxon>Tracheophyta</taxon>
        <taxon>Spermatophyta</taxon>
        <taxon>Magnoliopsida</taxon>
        <taxon>eudicotyledons</taxon>
        <taxon>Gunneridae</taxon>
        <taxon>Pentapetalae</taxon>
        <taxon>rosids</taxon>
        <taxon>fabids</taxon>
        <taxon>Fabales</taxon>
        <taxon>Fabaceae</taxon>
        <taxon>Papilionoideae</taxon>
        <taxon>50 kb inversion clade</taxon>
        <taxon>NPAAA clade</taxon>
        <taxon>indigoferoid/millettioid clade</taxon>
        <taxon>Phaseoleae</taxon>
        <taxon>Mucuna</taxon>
    </lineage>
</organism>
<proteinExistence type="predicted"/>